<sequence>MVQVFRELQGRNLDRGSKWPAGTKTRTYLNLTISANQKPRQVLITIHAACQRYLLQRADSRRQFLVFGIRTIYWTSKLNLFLQGCWD</sequence>
<dbReference type="EMBL" id="JH598152">
    <property type="status" value="NOT_ANNOTATED_CDS"/>
    <property type="molecule type" value="Genomic_DNA"/>
</dbReference>
<proteinExistence type="predicted"/>
<reference evidence="2" key="1">
    <citation type="journal article" date="2010" name="Science">
        <title>Signatures of adaptation to obligate biotrophy in the Hyaloperonospora arabidopsidis genome.</title>
        <authorList>
            <person name="Baxter L."/>
            <person name="Tripathy S."/>
            <person name="Ishaque N."/>
            <person name="Boot N."/>
            <person name="Cabral A."/>
            <person name="Kemen E."/>
            <person name="Thines M."/>
            <person name="Ah-Fong A."/>
            <person name="Anderson R."/>
            <person name="Badejoko W."/>
            <person name="Bittner-Eddy P."/>
            <person name="Boore J.L."/>
            <person name="Chibucos M.C."/>
            <person name="Coates M."/>
            <person name="Dehal P."/>
            <person name="Delehaunty K."/>
            <person name="Dong S."/>
            <person name="Downton P."/>
            <person name="Dumas B."/>
            <person name="Fabro G."/>
            <person name="Fronick C."/>
            <person name="Fuerstenberg S.I."/>
            <person name="Fulton L."/>
            <person name="Gaulin E."/>
            <person name="Govers F."/>
            <person name="Hughes L."/>
            <person name="Humphray S."/>
            <person name="Jiang R.H."/>
            <person name="Judelson H."/>
            <person name="Kamoun S."/>
            <person name="Kyung K."/>
            <person name="Meijer H."/>
            <person name="Minx P."/>
            <person name="Morris P."/>
            <person name="Nelson J."/>
            <person name="Phuntumart V."/>
            <person name="Qutob D."/>
            <person name="Rehmany A."/>
            <person name="Rougon-Cardoso A."/>
            <person name="Ryden P."/>
            <person name="Torto-Alalibo T."/>
            <person name="Studholme D."/>
            <person name="Wang Y."/>
            <person name="Win J."/>
            <person name="Wood J."/>
            <person name="Clifton S.W."/>
            <person name="Rogers J."/>
            <person name="Van den Ackerveken G."/>
            <person name="Jones J.D."/>
            <person name="McDowell J.M."/>
            <person name="Beynon J."/>
            <person name="Tyler B.M."/>
        </authorList>
    </citation>
    <scope>NUCLEOTIDE SEQUENCE [LARGE SCALE GENOMIC DNA]</scope>
    <source>
        <strain evidence="2">Emoy2</strain>
    </source>
</reference>
<dbReference type="Proteomes" id="UP000011713">
    <property type="component" value="Unassembled WGS sequence"/>
</dbReference>
<organism evidence="1 2">
    <name type="scientific">Hyaloperonospora arabidopsidis (strain Emoy2)</name>
    <name type="common">Downy mildew agent</name>
    <name type="synonym">Peronospora arabidopsidis</name>
    <dbReference type="NCBI Taxonomy" id="559515"/>
    <lineage>
        <taxon>Eukaryota</taxon>
        <taxon>Sar</taxon>
        <taxon>Stramenopiles</taxon>
        <taxon>Oomycota</taxon>
        <taxon>Peronosporomycetes</taxon>
        <taxon>Peronosporales</taxon>
        <taxon>Peronosporaceae</taxon>
        <taxon>Hyaloperonospora</taxon>
    </lineage>
</organism>
<keyword evidence="2" id="KW-1185">Reference proteome</keyword>
<reference evidence="1" key="2">
    <citation type="submission" date="2015-06" db="UniProtKB">
        <authorList>
            <consortium name="EnsemblProtists"/>
        </authorList>
    </citation>
    <scope>IDENTIFICATION</scope>
    <source>
        <strain evidence="1">Emoy2</strain>
    </source>
</reference>
<dbReference type="AlphaFoldDB" id="M4BD84"/>
<dbReference type="InParanoid" id="M4BD84"/>
<dbReference type="VEuPathDB" id="FungiDB:HpaG804251"/>
<protein>
    <submittedName>
        <fullName evidence="1">Uncharacterized protein</fullName>
    </submittedName>
</protein>
<evidence type="ECO:0000313" key="2">
    <source>
        <dbReference type="Proteomes" id="UP000011713"/>
    </source>
</evidence>
<name>M4BD84_HYAAE</name>
<accession>M4BD84</accession>
<dbReference type="HOGENOM" id="CLU_2488193_0_0_1"/>
<dbReference type="EnsemblProtists" id="HpaT804251">
    <property type="protein sequence ID" value="HpaP804251"/>
    <property type="gene ID" value="HpaG804251"/>
</dbReference>
<evidence type="ECO:0000313" key="1">
    <source>
        <dbReference type="EnsemblProtists" id="HpaP804251"/>
    </source>
</evidence>